<evidence type="ECO:0000259" key="2">
    <source>
        <dbReference type="Pfam" id="PF01979"/>
    </source>
</evidence>
<gene>
    <name evidence="3" type="ORF">IM660_02760</name>
</gene>
<feature type="region of interest" description="Disordered" evidence="1">
    <location>
        <begin position="55"/>
        <end position="84"/>
    </location>
</feature>
<feature type="domain" description="Amidohydrolase-related" evidence="2">
    <location>
        <begin position="112"/>
        <end position="447"/>
    </location>
</feature>
<dbReference type="InterPro" id="IPR011059">
    <property type="entry name" value="Metal-dep_hydrolase_composite"/>
</dbReference>
<feature type="region of interest" description="Disordered" evidence="1">
    <location>
        <begin position="454"/>
        <end position="496"/>
    </location>
</feature>
<dbReference type="KEGG" id="halt:IM660_02760"/>
<keyword evidence="4" id="KW-1185">Reference proteome</keyword>
<dbReference type="Gene3D" id="3.20.20.140">
    <property type="entry name" value="Metal-dependent hydrolases"/>
    <property type="match status" value="1"/>
</dbReference>
<reference evidence="3 4" key="1">
    <citation type="submission" date="2020-10" db="EMBL/GenBank/DDBJ databases">
        <title>Haloactinobacterium sp. RN3S43, a bacterium isolated from saline soil.</title>
        <authorList>
            <person name="Sun J.-Q."/>
        </authorList>
    </citation>
    <scope>NUCLEOTIDE SEQUENCE [LARGE SCALE GENOMIC DNA]</scope>
    <source>
        <strain evidence="3 4">RN3S43</strain>
    </source>
</reference>
<accession>A0A7M1SWX4</accession>
<evidence type="ECO:0000256" key="1">
    <source>
        <dbReference type="SAM" id="MobiDB-lite"/>
    </source>
</evidence>
<dbReference type="AlphaFoldDB" id="A0A7M1SWX4"/>
<keyword evidence="3" id="KW-0378">Hydrolase</keyword>
<dbReference type="Gene3D" id="2.30.40.10">
    <property type="entry name" value="Urease, subunit C, domain 1"/>
    <property type="match status" value="1"/>
</dbReference>
<dbReference type="InterPro" id="IPR032466">
    <property type="entry name" value="Metal_Hydrolase"/>
</dbReference>
<dbReference type="RefSeq" id="WP_193497907.1">
    <property type="nucleotide sequence ID" value="NZ_CP063169.1"/>
</dbReference>
<dbReference type="Proteomes" id="UP000593758">
    <property type="component" value="Chromosome"/>
</dbReference>
<feature type="compositionally biased region" description="Basic and acidic residues" evidence="1">
    <location>
        <begin position="454"/>
        <end position="471"/>
    </location>
</feature>
<dbReference type="PANTHER" id="PTHR32027">
    <property type="entry name" value="CYTOSINE DEAMINASE"/>
    <property type="match status" value="1"/>
</dbReference>
<organism evidence="3 4">
    <name type="scientific">Ruania alkalisoli</name>
    <dbReference type="NCBI Taxonomy" id="2779775"/>
    <lineage>
        <taxon>Bacteria</taxon>
        <taxon>Bacillati</taxon>
        <taxon>Actinomycetota</taxon>
        <taxon>Actinomycetes</taxon>
        <taxon>Micrococcales</taxon>
        <taxon>Ruaniaceae</taxon>
        <taxon>Ruania</taxon>
    </lineage>
</organism>
<sequence>MTGPATGPVSLGAPDAWADLTGTVVTSLCGVRLLDGTIADLTLAGGTITAVTRAGAGPEATTGRGAATAASGTRDAPGAPGAPGALGALGAVESTGVLDATGWRFVPAASEPHAHLDKALTANRIPPGTGHDLVGAIDAWRSITPTIDAGDITTRARATVGRYLARGITTVRTHVDVHMTGDPLRGVDALVALREQLRGTLTLQVCLLAGEHAPDAVVAEAVDHGIDVIGGCPHLASDPRHETTRMLDLAERTGLPVDLHTDEQTTLDERSGVPDIADLAQQVLARGLIQRVTASHCVRLGSLPPADLAPVLDVVARAGLGIVTLPITNLYLQGWHDTRLIPRGIAPLRAILDAGIDLAAGADNLRDPFNPVGRADPFETTSLLVSAGHLRPEEALAAVTTSARTVLGLPPVGATPGAAADFLLVPDADLGEVIAGGTTARVVVSGGRVVADTRVRSSLDHPALDPTESRPRGATATAPTTTPSSTPTRRPTPIGR</sequence>
<dbReference type="InterPro" id="IPR052349">
    <property type="entry name" value="Metallo-hydrolase_Enzymes"/>
</dbReference>
<evidence type="ECO:0000313" key="4">
    <source>
        <dbReference type="Proteomes" id="UP000593758"/>
    </source>
</evidence>
<proteinExistence type="predicted"/>
<dbReference type="InterPro" id="IPR006680">
    <property type="entry name" value="Amidohydro-rel"/>
</dbReference>
<name>A0A7M1SWX4_9MICO</name>
<protein>
    <submittedName>
        <fullName evidence="3">Amidohydrolase family protein</fullName>
    </submittedName>
</protein>
<dbReference type="SUPFAM" id="SSF51556">
    <property type="entry name" value="Metallo-dependent hydrolases"/>
    <property type="match status" value="1"/>
</dbReference>
<dbReference type="Pfam" id="PF01979">
    <property type="entry name" value="Amidohydro_1"/>
    <property type="match status" value="1"/>
</dbReference>
<evidence type="ECO:0000313" key="3">
    <source>
        <dbReference type="EMBL" id="QOR71242.1"/>
    </source>
</evidence>
<dbReference type="GO" id="GO:0016814">
    <property type="term" value="F:hydrolase activity, acting on carbon-nitrogen (but not peptide) bonds, in cyclic amidines"/>
    <property type="evidence" value="ECO:0007669"/>
    <property type="project" value="TreeGrafter"/>
</dbReference>
<dbReference type="EMBL" id="CP063169">
    <property type="protein sequence ID" value="QOR71242.1"/>
    <property type="molecule type" value="Genomic_DNA"/>
</dbReference>
<dbReference type="PANTHER" id="PTHR32027:SF9">
    <property type="entry name" value="BLL3847 PROTEIN"/>
    <property type="match status" value="1"/>
</dbReference>
<feature type="compositionally biased region" description="Low complexity" evidence="1">
    <location>
        <begin position="472"/>
        <end position="496"/>
    </location>
</feature>